<dbReference type="SUPFAM" id="SSF53254">
    <property type="entry name" value="Phosphoglycerate mutase-like"/>
    <property type="match status" value="1"/>
</dbReference>
<dbReference type="Pfam" id="PF00300">
    <property type="entry name" value="His_Phos_1"/>
    <property type="match status" value="1"/>
</dbReference>
<dbReference type="AlphaFoldDB" id="A0A6C0ITT1"/>
<evidence type="ECO:0008006" key="2">
    <source>
        <dbReference type="Google" id="ProtNLM"/>
    </source>
</evidence>
<protein>
    <recommendedName>
        <fullName evidence="2">Histidine phosphatase family protein</fullName>
    </recommendedName>
</protein>
<organism evidence="1">
    <name type="scientific">viral metagenome</name>
    <dbReference type="NCBI Taxonomy" id="1070528"/>
    <lineage>
        <taxon>unclassified sequences</taxon>
        <taxon>metagenomes</taxon>
        <taxon>organismal metagenomes</taxon>
    </lineage>
</organism>
<dbReference type="PANTHER" id="PTHR16469">
    <property type="entry name" value="UBIQUITIN-ASSOCIATED AND SH3 DOMAIN-CONTAINING BA-RELATED"/>
    <property type="match status" value="1"/>
</dbReference>
<evidence type="ECO:0000313" key="1">
    <source>
        <dbReference type="EMBL" id="QHT96661.1"/>
    </source>
</evidence>
<reference evidence="1" key="1">
    <citation type="journal article" date="2020" name="Nature">
        <title>Giant virus diversity and host interactions through global metagenomics.</title>
        <authorList>
            <person name="Schulz F."/>
            <person name="Roux S."/>
            <person name="Paez-Espino D."/>
            <person name="Jungbluth S."/>
            <person name="Walsh D.A."/>
            <person name="Denef V.J."/>
            <person name="McMahon K.D."/>
            <person name="Konstantinidis K.T."/>
            <person name="Eloe-Fadrosh E.A."/>
            <person name="Kyrpides N.C."/>
            <person name="Woyke T."/>
        </authorList>
    </citation>
    <scope>NUCLEOTIDE SEQUENCE</scope>
    <source>
        <strain evidence="1">GVMAG-M-3300024302-11</strain>
    </source>
</reference>
<name>A0A6C0ITT1_9ZZZZ</name>
<sequence length="198" mass="23328">MKLYILRHEDRTMDLTFFSPLTKNGLEKSVDLIKYLDKEQINVVYSSPYIRTLQTIYPYVKKQDLKIKLDYSIVELYQEGNIPSKSYQITLPEYLAELFNYDSEYTSMIIPTDIKFPELINSFGERIKQFIKNIIIANYKTDNNIVLVTHQGVIDIIIGIISKRNKEIGSTLYDLKYPKGALTKIFEDNKWDFTKINW</sequence>
<dbReference type="PANTHER" id="PTHR16469:SF27">
    <property type="entry name" value="UBIQUITIN-ASSOCIATED AND SH3 DOMAIN-CONTAINING BA-RELATED"/>
    <property type="match status" value="1"/>
</dbReference>
<accession>A0A6C0ITT1</accession>
<dbReference type="InterPro" id="IPR051710">
    <property type="entry name" value="Phosphatase_SH3-domain"/>
</dbReference>
<proteinExistence type="predicted"/>
<dbReference type="InterPro" id="IPR029033">
    <property type="entry name" value="His_PPase_superfam"/>
</dbReference>
<dbReference type="InterPro" id="IPR013078">
    <property type="entry name" value="His_Pase_superF_clade-1"/>
</dbReference>
<dbReference type="Gene3D" id="3.40.50.1240">
    <property type="entry name" value="Phosphoglycerate mutase-like"/>
    <property type="match status" value="1"/>
</dbReference>
<dbReference type="EMBL" id="MN740262">
    <property type="protein sequence ID" value="QHT96661.1"/>
    <property type="molecule type" value="Genomic_DNA"/>
</dbReference>